<organism evidence="1">
    <name type="scientific">Oryza nivara</name>
    <name type="common">Indian wild rice</name>
    <name type="synonym">Oryza sativa f. spontanea</name>
    <dbReference type="NCBI Taxonomy" id="4536"/>
    <lineage>
        <taxon>Eukaryota</taxon>
        <taxon>Viridiplantae</taxon>
        <taxon>Streptophyta</taxon>
        <taxon>Embryophyta</taxon>
        <taxon>Tracheophyta</taxon>
        <taxon>Spermatophyta</taxon>
        <taxon>Magnoliopsida</taxon>
        <taxon>Liliopsida</taxon>
        <taxon>Poales</taxon>
        <taxon>Poaceae</taxon>
        <taxon>BOP clade</taxon>
        <taxon>Oryzoideae</taxon>
        <taxon>Oryzeae</taxon>
        <taxon>Oryzinae</taxon>
        <taxon>Oryza</taxon>
    </lineage>
</organism>
<evidence type="ECO:0000313" key="2">
    <source>
        <dbReference type="Proteomes" id="UP000006591"/>
    </source>
</evidence>
<dbReference type="EnsemblPlants" id="ONIVA02G11060.2">
    <property type="protein sequence ID" value="ONIVA02G11060.2"/>
    <property type="gene ID" value="ONIVA02G11060"/>
</dbReference>
<evidence type="ECO:0000313" key="1">
    <source>
        <dbReference type="EnsemblPlants" id="ONIVA02G11060.2"/>
    </source>
</evidence>
<keyword evidence="2" id="KW-1185">Reference proteome</keyword>
<name>A0A0E0G425_ORYNI</name>
<reference evidence="1" key="1">
    <citation type="submission" date="2015-04" db="UniProtKB">
        <authorList>
            <consortium name="EnsemblPlants"/>
        </authorList>
    </citation>
    <scope>IDENTIFICATION</scope>
    <source>
        <strain evidence="1">SL10</strain>
    </source>
</reference>
<dbReference type="HOGENOM" id="CLU_2577932_0_0_1"/>
<sequence length="81" mass="9292">MISFQIESMYMQLTGGPHESYSLTCENVHVYYALLYGTSLRIFFLISCPFKTLEKPDTQLILWRSTKRCADQAALGHRKAA</sequence>
<dbReference type="Gramene" id="ONIVA02G11060.2">
    <property type="protein sequence ID" value="ONIVA02G11060.2"/>
    <property type="gene ID" value="ONIVA02G11060"/>
</dbReference>
<protein>
    <submittedName>
        <fullName evidence="1">Uncharacterized protein</fullName>
    </submittedName>
</protein>
<reference evidence="1" key="2">
    <citation type="submission" date="2018-04" db="EMBL/GenBank/DDBJ databases">
        <title>OnivRS2 (Oryza nivara Reference Sequence Version 2).</title>
        <authorList>
            <person name="Zhang J."/>
            <person name="Kudrna D."/>
            <person name="Lee S."/>
            <person name="Talag J."/>
            <person name="Rajasekar S."/>
            <person name="Welchert J."/>
            <person name="Hsing Y.-I."/>
            <person name="Wing R.A."/>
        </authorList>
    </citation>
    <scope>NUCLEOTIDE SEQUENCE [LARGE SCALE GENOMIC DNA]</scope>
    <source>
        <strain evidence="1">SL10</strain>
    </source>
</reference>
<dbReference type="Proteomes" id="UP000006591">
    <property type="component" value="Chromosome 2"/>
</dbReference>
<dbReference type="AlphaFoldDB" id="A0A0E0G425"/>
<proteinExistence type="predicted"/>
<accession>A0A0E0G425</accession>